<reference evidence="1" key="1">
    <citation type="journal article" date="2019" name="Sci. Rep.">
        <title>Draft genome of Tanacetum cinerariifolium, the natural source of mosquito coil.</title>
        <authorList>
            <person name="Yamashiro T."/>
            <person name="Shiraishi A."/>
            <person name="Satake H."/>
            <person name="Nakayama K."/>
        </authorList>
    </citation>
    <scope>NUCLEOTIDE SEQUENCE</scope>
</reference>
<sequence length="73" mass="8263">MIVQKWDPEAIIVKEAPCKIPIWIKLFNVPLEAWSIKGISTISSRLGMPVKMDNMTAEMCKEGSERLGYARVL</sequence>
<dbReference type="GO" id="GO:0003964">
    <property type="term" value="F:RNA-directed DNA polymerase activity"/>
    <property type="evidence" value="ECO:0007669"/>
    <property type="project" value="UniProtKB-KW"/>
</dbReference>
<organism evidence="1">
    <name type="scientific">Tanacetum cinerariifolium</name>
    <name type="common">Dalmatian daisy</name>
    <name type="synonym">Chrysanthemum cinerariifolium</name>
    <dbReference type="NCBI Taxonomy" id="118510"/>
    <lineage>
        <taxon>Eukaryota</taxon>
        <taxon>Viridiplantae</taxon>
        <taxon>Streptophyta</taxon>
        <taxon>Embryophyta</taxon>
        <taxon>Tracheophyta</taxon>
        <taxon>Spermatophyta</taxon>
        <taxon>Magnoliopsida</taxon>
        <taxon>eudicotyledons</taxon>
        <taxon>Gunneridae</taxon>
        <taxon>Pentapetalae</taxon>
        <taxon>asterids</taxon>
        <taxon>campanulids</taxon>
        <taxon>Asterales</taxon>
        <taxon>Asteraceae</taxon>
        <taxon>Asteroideae</taxon>
        <taxon>Anthemideae</taxon>
        <taxon>Anthemidinae</taxon>
        <taxon>Tanacetum</taxon>
    </lineage>
</organism>
<keyword evidence="1" id="KW-0695">RNA-directed DNA polymerase</keyword>
<name>A0A699USG7_TANCI</name>
<keyword evidence="1" id="KW-0548">Nucleotidyltransferase</keyword>
<dbReference type="EMBL" id="BKCJ011349992">
    <property type="protein sequence ID" value="GFD24119.1"/>
    <property type="molecule type" value="Genomic_DNA"/>
</dbReference>
<accession>A0A699USG7</accession>
<dbReference type="PANTHER" id="PTHR31286">
    <property type="entry name" value="GLYCINE-RICH CELL WALL STRUCTURAL PROTEIN 1.8-LIKE"/>
    <property type="match status" value="1"/>
</dbReference>
<dbReference type="InterPro" id="IPR040256">
    <property type="entry name" value="At4g02000-like"/>
</dbReference>
<dbReference type="PANTHER" id="PTHR31286:SF99">
    <property type="entry name" value="DUF4283 DOMAIN-CONTAINING PROTEIN"/>
    <property type="match status" value="1"/>
</dbReference>
<proteinExistence type="predicted"/>
<protein>
    <submittedName>
        <fullName evidence="1">RNA-directed DNA polymerase, eukaryota, reverse transcriptase zinc-binding domain protein</fullName>
    </submittedName>
</protein>
<evidence type="ECO:0000313" key="1">
    <source>
        <dbReference type="EMBL" id="GFD24119.1"/>
    </source>
</evidence>
<gene>
    <name evidence="1" type="ORF">Tci_896088</name>
</gene>
<keyword evidence="1" id="KW-0808">Transferase</keyword>
<dbReference type="AlphaFoldDB" id="A0A699USG7"/>
<comment type="caution">
    <text evidence="1">The sequence shown here is derived from an EMBL/GenBank/DDBJ whole genome shotgun (WGS) entry which is preliminary data.</text>
</comment>
<feature type="non-terminal residue" evidence="1">
    <location>
        <position position="73"/>
    </location>
</feature>